<keyword evidence="7" id="KW-0732">Signal</keyword>
<feature type="domain" description="TonB-dependent receptor plug" evidence="18">
    <location>
        <begin position="120"/>
        <end position="219"/>
    </location>
</feature>
<evidence type="ECO:0000256" key="4">
    <source>
        <dbReference type="ARBA" id="ARBA00022452"/>
    </source>
</evidence>
<evidence type="ECO:0000256" key="13">
    <source>
        <dbReference type="ARBA" id="ARBA00023237"/>
    </source>
</evidence>
<dbReference type="PROSITE" id="PS52016">
    <property type="entry name" value="TONB_DEPENDENT_REC_3"/>
    <property type="match status" value="1"/>
</dbReference>
<dbReference type="Proteomes" id="UP000276985">
    <property type="component" value="Unassembled WGS sequence"/>
</dbReference>
<evidence type="ECO:0000256" key="2">
    <source>
        <dbReference type="ARBA" id="ARBA00009810"/>
    </source>
</evidence>
<dbReference type="GO" id="GO:0009279">
    <property type="term" value="C:cell outer membrane"/>
    <property type="evidence" value="ECO:0007669"/>
    <property type="project" value="UniProtKB-SubCell"/>
</dbReference>
<dbReference type="PANTHER" id="PTHR32552">
    <property type="entry name" value="FERRICHROME IRON RECEPTOR-RELATED"/>
    <property type="match status" value="1"/>
</dbReference>
<evidence type="ECO:0000313" key="19">
    <source>
        <dbReference type="EMBL" id="RTS50379.1"/>
    </source>
</evidence>
<dbReference type="CDD" id="cd01347">
    <property type="entry name" value="ligand_gated_channel"/>
    <property type="match status" value="1"/>
</dbReference>
<keyword evidence="13 14" id="KW-0998">Cell outer membrane</keyword>
<gene>
    <name evidence="19" type="ORF">DY940_04490</name>
</gene>
<dbReference type="InterPro" id="IPR036942">
    <property type="entry name" value="Beta-barrel_TonB_sf"/>
</dbReference>
<evidence type="ECO:0000256" key="3">
    <source>
        <dbReference type="ARBA" id="ARBA00022448"/>
    </source>
</evidence>
<evidence type="ECO:0000256" key="16">
    <source>
        <dbReference type="SAM" id="MobiDB-lite"/>
    </source>
</evidence>
<dbReference type="Gene3D" id="2.170.130.10">
    <property type="entry name" value="TonB-dependent receptor, plug domain"/>
    <property type="match status" value="1"/>
</dbReference>
<organism evidence="19 20">
    <name type="scientific">Pseudomonas aeruginosa</name>
    <dbReference type="NCBI Taxonomy" id="287"/>
    <lineage>
        <taxon>Bacteria</taxon>
        <taxon>Pseudomonadati</taxon>
        <taxon>Pseudomonadota</taxon>
        <taxon>Gammaproteobacteria</taxon>
        <taxon>Pseudomonadales</taxon>
        <taxon>Pseudomonadaceae</taxon>
        <taxon>Pseudomonas</taxon>
    </lineage>
</organism>
<dbReference type="InterPro" id="IPR012910">
    <property type="entry name" value="Plug_dom"/>
</dbReference>
<evidence type="ECO:0000256" key="7">
    <source>
        <dbReference type="ARBA" id="ARBA00022729"/>
    </source>
</evidence>
<evidence type="ECO:0000256" key="10">
    <source>
        <dbReference type="ARBA" id="ARBA00023077"/>
    </source>
</evidence>
<dbReference type="GO" id="GO:0006826">
    <property type="term" value="P:iron ion transport"/>
    <property type="evidence" value="ECO:0007669"/>
    <property type="project" value="UniProtKB-KW"/>
</dbReference>
<keyword evidence="11 14" id="KW-0472">Membrane</keyword>
<keyword evidence="9" id="KW-0406">Ion transport</keyword>
<evidence type="ECO:0000259" key="18">
    <source>
        <dbReference type="Pfam" id="PF07715"/>
    </source>
</evidence>
<feature type="region of interest" description="Disordered" evidence="16">
    <location>
        <begin position="88"/>
        <end position="119"/>
    </location>
</feature>
<keyword evidence="4 14" id="KW-1134">Transmembrane beta strand</keyword>
<evidence type="ECO:0000259" key="17">
    <source>
        <dbReference type="Pfam" id="PF00593"/>
    </source>
</evidence>
<evidence type="ECO:0000256" key="8">
    <source>
        <dbReference type="ARBA" id="ARBA00023004"/>
    </source>
</evidence>
<feature type="compositionally biased region" description="Polar residues" evidence="16">
    <location>
        <begin position="90"/>
        <end position="113"/>
    </location>
</feature>
<evidence type="ECO:0000256" key="5">
    <source>
        <dbReference type="ARBA" id="ARBA00022496"/>
    </source>
</evidence>
<dbReference type="Pfam" id="PF00593">
    <property type="entry name" value="TonB_dep_Rec_b-barrel"/>
    <property type="match status" value="1"/>
</dbReference>
<comment type="similarity">
    <text evidence="2 14 15">Belongs to the TonB-dependent receptor family.</text>
</comment>
<dbReference type="InterPro" id="IPR010105">
    <property type="entry name" value="TonB_sidphr_rcpt"/>
</dbReference>
<keyword evidence="5" id="KW-0410">Iron transport</keyword>
<reference evidence="19 20" key="1">
    <citation type="submission" date="2018-12" db="EMBL/GenBank/DDBJ databases">
        <title>Pseudomonas aeruginosa Diversity Panel.</title>
        <authorList>
            <person name="Snesrud E."/>
            <person name="Mcgann P."/>
        </authorList>
    </citation>
    <scope>NUCLEOTIDE SEQUENCE [LARGE SCALE GENOMIC DNA]</scope>
    <source>
        <strain evidence="19 20">MRSN6241</strain>
    </source>
</reference>
<protein>
    <submittedName>
        <fullName evidence="19">TonB-dependent siderophore receptor</fullName>
    </submittedName>
</protein>
<dbReference type="EMBL" id="RXTL01000006">
    <property type="protein sequence ID" value="RTS50379.1"/>
    <property type="molecule type" value="Genomic_DNA"/>
</dbReference>
<evidence type="ECO:0000256" key="15">
    <source>
        <dbReference type="RuleBase" id="RU003357"/>
    </source>
</evidence>
<comment type="caution">
    <text evidence="19">The sequence shown here is derived from an EMBL/GenBank/DDBJ whole genome shotgun (WGS) entry which is preliminary data.</text>
</comment>
<evidence type="ECO:0000313" key="20">
    <source>
        <dbReference type="Proteomes" id="UP000276985"/>
    </source>
</evidence>
<evidence type="ECO:0000256" key="1">
    <source>
        <dbReference type="ARBA" id="ARBA00004571"/>
    </source>
</evidence>
<evidence type="ECO:0000256" key="14">
    <source>
        <dbReference type="PROSITE-ProRule" id="PRU01360"/>
    </source>
</evidence>
<dbReference type="PANTHER" id="PTHR32552:SF74">
    <property type="entry name" value="HYDROXAMATE SIDEROPHORE RECEPTOR FHUE"/>
    <property type="match status" value="1"/>
</dbReference>
<dbReference type="NCBIfam" id="TIGR01783">
    <property type="entry name" value="TonB-siderophor"/>
    <property type="match status" value="1"/>
</dbReference>
<accession>A0ABD7K687</accession>
<sequence length="766" mass="84709">MMLAPPRLSARRLRAGFAPFSGIDPMTHPYRRRPLIFPHKPLLHAACLCTLVAHVLVPANAQTRQALPHSDMLEQTTDEEAALALPADTVTGSSEDLSTEGSGSYTAAKSRSGTGLALTPRETPQSLTVITRQRMDDQQLDSLRDVLENSTGVSSTMLDSERVNYFARGFSIDSFMYDGIPTTANAMAPGEGMLDTAFYDRVEVVRGATGLLQGIGEPSASVNLVRKRPLKTFSASANMGLGRWDNQRGTFDLSSPLSTDERVRGRIVGTYLDRDSFQDHYRQKRQAFYGVLDVDLTPVTTLTLGHEYQNNDPKGVTWGGMPLFFSDGTRTDWSRSKNPAARWNRWESRLNTTFARVEQSFDSGWTLRVNADHKESDVNSDLLSMNGYPDRATGLGWMPAALNGGVETRQDSLDLLVSGPFQLLGREHELVLGGSGSRSRSHSDYGLNFVSSSDVSSIYTWNGRFPRQAFQPGPTINTTIKQSGIFGALRLSLADPFKLIIGARSSNYEIDESNDNHYKKTGQVSPYVGVIYDLDDTYSVYASYTEIFKPQSAYRDSSNRVLGPAEGKNKEIGIKGEYFGGLLNASLAVFETRLDGVAQLDAGQVLPDGTQAYRAANGTVSRGFDVEVQGEPLPDWNLYAGLSHFTAEDGDGYRLNSQIPRSTARLFTTYRLQGDWNRLTVGGGVNWQSRFYQEATNPQRQSVKVGQSSYALTSLMARYELSDTTSLSANISNLFDRKYYTTVGFQNGYLYGEPRNFMVSLHFRIK</sequence>
<dbReference type="Gene3D" id="2.40.170.20">
    <property type="entry name" value="TonB-dependent receptor, beta-barrel domain"/>
    <property type="match status" value="1"/>
</dbReference>
<dbReference type="SUPFAM" id="SSF56935">
    <property type="entry name" value="Porins"/>
    <property type="match status" value="1"/>
</dbReference>
<dbReference type="FunFam" id="2.170.130.10:FF:000010">
    <property type="entry name" value="Ferripyoverdine receptor"/>
    <property type="match status" value="1"/>
</dbReference>
<evidence type="ECO:0000256" key="6">
    <source>
        <dbReference type="ARBA" id="ARBA00022692"/>
    </source>
</evidence>
<evidence type="ECO:0000256" key="11">
    <source>
        <dbReference type="ARBA" id="ARBA00023136"/>
    </source>
</evidence>
<comment type="subcellular location">
    <subcellularLocation>
        <location evidence="1 14">Cell outer membrane</location>
        <topology evidence="1 14">Multi-pass membrane protein</topology>
    </subcellularLocation>
</comment>
<evidence type="ECO:0000256" key="9">
    <source>
        <dbReference type="ARBA" id="ARBA00023065"/>
    </source>
</evidence>
<evidence type="ECO:0000256" key="12">
    <source>
        <dbReference type="ARBA" id="ARBA00023170"/>
    </source>
</evidence>
<dbReference type="Pfam" id="PF07715">
    <property type="entry name" value="Plug"/>
    <property type="match status" value="1"/>
</dbReference>
<keyword evidence="6 14" id="KW-0812">Transmembrane</keyword>
<name>A0ABD7K687_PSEAI</name>
<feature type="domain" description="TonB-dependent receptor-like beta-barrel" evidence="17">
    <location>
        <begin position="308"/>
        <end position="734"/>
    </location>
</feature>
<dbReference type="InterPro" id="IPR000531">
    <property type="entry name" value="Beta-barrel_TonB"/>
</dbReference>
<keyword evidence="8" id="KW-0408">Iron</keyword>
<keyword evidence="3 14" id="KW-0813">Transport</keyword>
<proteinExistence type="inferred from homology"/>
<keyword evidence="12 19" id="KW-0675">Receptor</keyword>
<dbReference type="InterPro" id="IPR037066">
    <property type="entry name" value="Plug_dom_sf"/>
</dbReference>
<keyword evidence="10 15" id="KW-0798">TonB box</keyword>
<dbReference type="AlphaFoldDB" id="A0ABD7K687"/>
<dbReference type="InterPro" id="IPR039426">
    <property type="entry name" value="TonB-dep_rcpt-like"/>
</dbReference>